<evidence type="ECO:0000256" key="2">
    <source>
        <dbReference type="ARBA" id="ARBA00022692"/>
    </source>
</evidence>
<proteinExistence type="predicted"/>
<evidence type="ECO:0000259" key="7">
    <source>
        <dbReference type="Pfam" id="PF06271"/>
    </source>
</evidence>
<feature type="transmembrane region" description="Helical" evidence="6">
    <location>
        <begin position="26"/>
        <end position="49"/>
    </location>
</feature>
<comment type="subcellular location">
    <subcellularLocation>
        <location evidence="1">Membrane</location>
        <topology evidence="1">Multi-pass membrane protein</topology>
    </subcellularLocation>
</comment>
<evidence type="ECO:0000256" key="4">
    <source>
        <dbReference type="ARBA" id="ARBA00023136"/>
    </source>
</evidence>
<dbReference type="PANTHER" id="PTHR38480">
    <property type="entry name" value="SLR0254 PROTEIN"/>
    <property type="match status" value="1"/>
</dbReference>
<evidence type="ECO:0000313" key="9">
    <source>
        <dbReference type="Proteomes" id="UP000194218"/>
    </source>
</evidence>
<organism evidence="8 9">
    <name type="scientific">Streptomyces marincola</name>
    <dbReference type="NCBI Taxonomy" id="2878388"/>
    <lineage>
        <taxon>Bacteria</taxon>
        <taxon>Bacillati</taxon>
        <taxon>Actinomycetota</taxon>
        <taxon>Actinomycetes</taxon>
        <taxon>Kitasatosporales</taxon>
        <taxon>Streptomycetaceae</taxon>
        <taxon>Streptomyces</taxon>
    </lineage>
</organism>
<dbReference type="PANTHER" id="PTHR38480:SF1">
    <property type="entry name" value="SLR0254 PROTEIN"/>
    <property type="match status" value="1"/>
</dbReference>
<keyword evidence="3 6" id="KW-1133">Transmembrane helix</keyword>
<feature type="compositionally biased region" description="Pro residues" evidence="5">
    <location>
        <begin position="316"/>
        <end position="330"/>
    </location>
</feature>
<reference evidence="8 9" key="1">
    <citation type="submission" date="2017-05" db="EMBL/GenBank/DDBJ databases">
        <title>Complete genome sequence of Streptomyces sp. SCSIO 03032 revealed the diverse biosynthetic pathways for its bioactive secondary metabolites.</title>
        <authorList>
            <person name="Ma L."/>
            <person name="Zhu Y."/>
            <person name="Zhang W."/>
            <person name="Zhang G."/>
            <person name="Tian X."/>
            <person name="Zhang S."/>
            <person name="Zhang C."/>
        </authorList>
    </citation>
    <scope>NUCLEOTIDE SEQUENCE [LARGE SCALE GENOMIC DNA]</scope>
    <source>
        <strain evidence="8 9">SCSIO 03032</strain>
    </source>
</reference>
<evidence type="ECO:0000256" key="6">
    <source>
        <dbReference type="SAM" id="Phobius"/>
    </source>
</evidence>
<evidence type="ECO:0000256" key="5">
    <source>
        <dbReference type="SAM" id="MobiDB-lite"/>
    </source>
</evidence>
<evidence type="ECO:0000256" key="1">
    <source>
        <dbReference type="ARBA" id="ARBA00004141"/>
    </source>
</evidence>
<dbReference type="InterPro" id="IPR010432">
    <property type="entry name" value="RDD"/>
</dbReference>
<feature type="region of interest" description="Disordered" evidence="5">
    <location>
        <begin position="236"/>
        <end position="330"/>
    </location>
</feature>
<feature type="transmembrane region" description="Helical" evidence="6">
    <location>
        <begin position="55"/>
        <end position="75"/>
    </location>
</feature>
<keyword evidence="4 6" id="KW-0472">Membrane</keyword>
<gene>
    <name evidence="8" type="ORF">CAG99_17415</name>
</gene>
<sequence>MSQLVTGDAVVLGLQPARLPSRAMAIAVDLVLVLGVYLLLSVVLLSTVLPLGSATAQAVQVALLLLVLVGGPVAVETLSRGRSLGKLAFGLRVVRNDGGPVRFRHALVRGAIGFVEILITAGSVAMITSLVSAEGRRLGDIFAGTLVVRERLPGGRPASLPAPPPHAAEQVAGLDLSRVPDGLWLAVRQYLTRMDRLDPQVAWSMGVRLADDVVARVGAPAPPGLHPAAYLSAVTAERQRREAERAFGDRAGAPAAPVPQGPAVPPEAAPGPGEVLAAREPGAPGGFAPPGGPVPREAPGAGVPRDGARDREQRAAPPPPGPATGFTPPS</sequence>
<evidence type="ECO:0000313" key="8">
    <source>
        <dbReference type="EMBL" id="ARQ70385.1"/>
    </source>
</evidence>
<dbReference type="Pfam" id="PF06271">
    <property type="entry name" value="RDD"/>
    <property type="match status" value="1"/>
</dbReference>
<dbReference type="KEGG" id="smao:CAG99_17415"/>
<protein>
    <recommendedName>
        <fullName evidence="7">RDD domain-containing protein</fullName>
    </recommendedName>
</protein>
<evidence type="ECO:0000256" key="3">
    <source>
        <dbReference type="ARBA" id="ARBA00022989"/>
    </source>
</evidence>
<dbReference type="RefSeq" id="WP_086160241.1">
    <property type="nucleotide sequence ID" value="NZ_CP021121.1"/>
</dbReference>
<keyword evidence="2 6" id="KW-0812">Transmembrane</keyword>
<feature type="compositionally biased region" description="Pro residues" evidence="5">
    <location>
        <begin position="256"/>
        <end position="269"/>
    </location>
</feature>
<dbReference type="AlphaFoldDB" id="A0A1W7D066"/>
<name>A0A1W7D066_9ACTN</name>
<feature type="domain" description="RDD" evidence="7">
    <location>
        <begin position="17"/>
        <end position="144"/>
    </location>
</feature>
<accession>A0A1W7D066</accession>
<feature type="compositionally biased region" description="Basic and acidic residues" evidence="5">
    <location>
        <begin position="237"/>
        <end position="248"/>
    </location>
</feature>
<dbReference type="Proteomes" id="UP000194218">
    <property type="component" value="Chromosome"/>
</dbReference>
<dbReference type="EMBL" id="CP021121">
    <property type="protein sequence ID" value="ARQ70385.1"/>
    <property type="molecule type" value="Genomic_DNA"/>
</dbReference>
<dbReference type="GO" id="GO:0016020">
    <property type="term" value="C:membrane"/>
    <property type="evidence" value="ECO:0007669"/>
    <property type="project" value="UniProtKB-SubCell"/>
</dbReference>
<feature type="transmembrane region" description="Helical" evidence="6">
    <location>
        <begin position="111"/>
        <end position="131"/>
    </location>
</feature>
<dbReference type="OrthoDB" id="9787732at2"/>
<keyword evidence="9" id="KW-1185">Reference proteome</keyword>
<feature type="compositionally biased region" description="Low complexity" evidence="5">
    <location>
        <begin position="270"/>
        <end position="282"/>
    </location>
</feature>